<organism evidence="11 12">
    <name type="scientific">Arachnia propionica</name>
    <dbReference type="NCBI Taxonomy" id="1750"/>
    <lineage>
        <taxon>Bacteria</taxon>
        <taxon>Bacillati</taxon>
        <taxon>Actinomycetota</taxon>
        <taxon>Actinomycetes</taxon>
        <taxon>Propionibacteriales</taxon>
        <taxon>Propionibacteriaceae</taxon>
        <taxon>Arachnia</taxon>
    </lineage>
</organism>
<dbReference type="Pfam" id="PF12704">
    <property type="entry name" value="MacB_PCD"/>
    <property type="match status" value="1"/>
</dbReference>
<keyword evidence="11" id="KW-0378">Hydrolase</keyword>
<keyword evidence="5 7" id="KW-0472">Membrane</keyword>
<dbReference type="PANTHER" id="PTHR30572">
    <property type="entry name" value="MEMBRANE COMPONENT OF TRANSPORTER-RELATED"/>
    <property type="match status" value="1"/>
</dbReference>
<sequence>MPRERGRVRLAVLFQEAIAGLVQRPGRSVLTALGTVIGVAVLVVVLGLTTSVSVQVTAQFNLVEATEVRVTRAERSRPRVASLDFPIDAAERATRINGVRSAGLQWELKQRAAKPPETRDARAIAASAGTFEVAGATFSQGRGFDAGHEQRGARVAVIGSGAARDLRIDDLSRGPAVVIDGVPFTVIGIIDDTKRLPELLAGVVIPTRTAQALWHDPPPEAKVNLVVDVAPGAAQVVGPQLLTAMSATHPERFSVSLPPSPEGLRAAVNSQLSGLFLGLGVVCLIVGMIGIANTTIVAVIERTGEIGLRRAMGAQPRHIAAQFLLEAAVLGGLGGLVGTSLGVVAVVGICAALTWTAVVPPLLVAAGPLVGLVAGTLAGIYPSLRASRLEPVEALRY</sequence>
<dbReference type="EMBL" id="LR134406">
    <property type="protein sequence ID" value="VEH71365.1"/>
    <property type="molecule type" value="Genomic_DNA"/>
</dbReference>
<dbReference type="GO" id="GO:0005524">
    <property type="term" value="F:ATP binding"/>
    <property type="evidence" value="ECO:0007669"/>
    <property type="project" value="UniProtKB-KW"/>
</dbReference>
<dbReference type="InterPro" id="IPR003838">
    <property type="entry name" value="ABC3_permease_C"/>
</dbReference>
<protein>
    <submittedName>
        <fullName evidence="10">ABC transporter permease</fullName>
    </submittedName>
    <submittedName>
        <fullName evidence="11">Macrolide export ATP-binding/permease protein MacB</fullName>
        <ecNumber evidence="11">3.6.3.-</ecNumber>
    </submittedName>
</protein>
<evidence type="ECO:0000259" key="8">
    <source>
        <dbReference type="Pfam" id="PF02687"/>
    </source>
</evidence>
<keyword evidence="2" id="KW-1003">Cell membrane</keyword>
<evidence type="ECO:0000256" key="4">
    <source>
        <dbReference type="ARBA" id="ARBA00022989"/>
    </source>
</evidence>
<feature type="transmembrane region" description="Helical" evidence="7">
    <location>
        <begin position="29"/>
        <end position="48"/>
    </location>
</feature>
<dbReference type="AlphaFoldDB" id="A0A3N4D8H6"/>
<evidence type="ECO:0000313" key="11">
    <source>
        <dbReference type="EMBL" id="VEH71365.1"/>
    </source>
</evidence>
<evidence type="ECO:0000256" key="2">
    <source>
        <dbReference type="ARBA" id="ARBA00022475"/>
    </source>
</evidence>
<comment type="similarity">
    <text evidence="6">Belongs to the ABC-4 integral membrane protein family.</text>
</comment>
<reference evidence="11 12" key="1">
    <citation type="submission" date="2018-12" db="EMBL/GenBank/DDBJ databases">
        <authorList>
            <consortium name="Pathogen Informatics"/>
        </authorList>
    </citation>
    <scope>NUCLEOTIDE SEQUENCE [LARGE SCALE GENOMIC DNA]</scope>
    <source>
        <strain evidence="11 12">NCTC12967</strain>
    </source>
</reference>
<keyword evidence="12" id="KW-1185">Reference proteome</keyword>
<dbReference type="GeneID" id="64408105"/>
<dbReference type="PANTHER" id="PTHR30572:SF4">
    <property type="entry name" value="ABC TRANSPORTER PERMEASE YTRF"/>
    <property type="match status" value="1"/>
</dbReference>
<dbReference type="OrthoDB" id="9780560at2"/>
<feature type="transmembrane region" description="Helical" evidence="7">
    <location>
        <begin position="361"/>
        <end position="381"/>
    </location>
</feature>
<feature type="domain" description="ABC3 transporter permease C-terminal" evidence="8">
    <location>
        <begin position="279"/>
        <end position="391"/>
    </location>
</feature>
<evidence type="ECO:0000256" key="1">
    <source>
        <dbReference type="ARBA" id="ARBA00004651"/>
    </source>
</evidence>
<dbReference type="GO" id="GO:0022857">
    <property type="term" value="F:transmembrane transporter activity"/>
    <property type="evidence" value="ECO:0007669"/>
    <property type="project" value="TreeGrafter"/>
</dbReference>
<evidence type="ECO:0000256" key="5">
    <source>
        <dbReference type="ARBA" id="ARBA00023136"/>
    </source>
</evidence>
<evidence type="ECO:0000259" key="9">
    <source>
        <dbReference type="Pfam" id="PF12704"/>
    </source>
</evidence>
<evidence type="ECO:0000256" key="7">
    <source>
        <dbReference type="SAM" id="Phobius"/>
    </source>
</evidence>
<dbReference type="GO" id="GO:0016787">
    <property type="term" value="F:hydrolase activity"/>
    <property type="evidence" value="ECO:0007669"/>
    <property type="project" value="UniProtKB-KW"/>
</dbReference>
<dbReference type="Proteomes" id="UP000677180">
    <property type="component" value="Chromosome"/>
</dbReference>
<feature type="domain" description="MacB-like periplasmic core" evidence="9">
    <location>
        <begin position="28"/>
        <end position="234"/>
    </location>
</feature>
<dbReference type="GO" id="GO:0005886">
    <property type="term" value="C:plasma membrane"/>
    <property type="evidence" value="ECO:0007669"/>
    <property type="project" value="UniProtKB-SubCell"/>
</dbReference>
<evidence type="ECO:0000313" key="10">
    <source>
        <dbReference type="EMBL" id="QUC11508.1"/>
    </source>
</evidence>
<dbReference type="InterPro" id="IPR025857">
    <property type="entry name" value="MacB_PCD"/>
</dbReference>
<reference evidence="10" key="2">
    <citation type="submission" date="2021-03" db="EMBL/GenBank/DDBJ databases">
        <title>Human Oral Microbial Genomes.</title>
        <authorList>
            <person name="Johnston C.D."/>
            <person name="Chen T."/>
            <person name="Dewhirst F.E."/>
        </authorList>
    </citation>
    <scope>NUCLEOTIDE SEQUENCE</scope>
    <source>
        <strain evidence="10">F0714</strain>
    </source>
</reference>
<name>A0A3N4D8H6_9ACTN</name>
<proteinExistence type="inferred from homology"/>
<keyword evidence="3 7" id="KW-0812">Transmembrane</keyword>
<gene>
    <name evidence="11" type="primary">macB_6</name>
    <name evidence="10" type="ORF">J5A53_02030</name>
    <name evidence="11" type="ORF">NCTC12967_02685</name>
</gene>
<dbReference type="InterPro" id="IPR050250">
    <property type="entry name" value="Macrolide_Exporter_MacB"/>
</dbReference>
<evidence type="ECO:0000256" key="6">
    <source>
        <dbReference type="ARBA" id="ARBA00038076"/>
    </source>
</evidence>
<dbReference type="RefSeq" id="WP_041696758.1">
    <property type="nucleotide sequence ID" value="NZ_CAURRE010000108.1"/>
</dbReference>
<feature type="transmembrane region" description="Helical" evidence="7">
    <location>
        <begin position="275"/>
        <end position="300"/>
    </location>
</feature>
<evidence type="ECO:0000313" key="12">
    <source>
        <dbReference type="Proteomes" id="UP000273044"/>
    </source>
</evidence>
<dbReference type="EMBL" id="CP072385">
    <property type="protein sequence ID" value="QUC11508.1"/>
    <property type="molecule type" value="Genomic_DNA"/>
</dbReference>
<evidence type="ECO:0000256" key="3">
    <source>
        <dbReference type="ARBA" id="ARBA00022692"/>
    </source>
</evidence>
<keyword evidence="11" id="KW-0547">Nucleotide-binding</keyword>
<keyword evidence="11" id="KW-0067">ATP-binding</keyword>
<dbReference type="EC" id="3.6.3.-" evidence="11"/>
<comment type="subcellular location">
    <subcellularLocation>
        <location evidence="1">Cell membrane</location>
        <topology evidence="1">Multi-pass membrane protein</topology>
    </subcellularLocation>
</comment>
<keyword evidence="4 7" id="KW-1133">Transmembrane helix</keyword>
<dbReference type="Pfam" id="PF02687">
    <property type="entry name" value="FtsX"/>
    <property type="match status" value="1"/>
</dbReference>
<accession>A0A3N4D8H6</accession>
<dbReference type="Proteomes" id="UP000273044">
    <property type="component" value="Chromosome"/>
</dbReference>
<feature type="transmembrane region" description="Helical" evidence="7">
    <location>
        <begin position="327"/>
        <end position="355"/>
    </location>
</feature>